<feature type="region of interest" description="Disordered" evidence="1">
    <location>
        <begin position="113"/>
        <end position="189"/>
    </location>
</feature>
<keyword evidence="3" id="KW-1185">Reference proteome</keyword>
<feature type="region of interest" description="Disordered" evidence="1">
    <location>
        <begin position="756"/>
        <end position="779"/>
    </location>
</feature>
<evidence type="ECO:0000313" key="3">
    <source>
        <dbReference type="Proteomes" id="UP001044222"/>
    </source>
</evidence>
<accession>A0A9D3LIF9</accession>
<proteinExistence type="predicted"/>
<dbReference type="EMBL" id="JAFIRN010000019">
    <property type="protein sequence ID" value="KAG5830467.1"/>
    <property type="molecule type" value="Genomic_DNA"/>
</dbReference>
<name>A0A9D3LIF9_ANGAN</name>
<dbReference type="GO" id="GO:0060271">
    <property type="term" value="P:cilium assembly"/>
    <property type="evidence" value="ECO:0007669"/>
    <property type="project" value="TreeGrafter"/>
</dbReference>
<protein>
    <submittedName>
        <fullName evidence="2">Uncharacterized protein</fullName>
    </submittedName>
</protein>
<evidence type="ECO:0000313" key="2">
    <source>
        <dbReference type="EMBL" id="KAG5830467.1"/>
    </source>
</evidence>
<dbReference type="Proteomes" id="UP001044222">
    <property type="component" value="Chromosome 19"/>
</dbReference>
<comment type="caution">
    <text evidence="2">The sequence shown here is derived from an EMBL/GenBank/DDBJ whole genome shotgun (WGS) entry which is preliminary data.</text>
</comment>
<evidence type="ECO:0000256" key="1">
    <source>
        <dbReference type="SAM" id="MobiDB-lite"/>
    </source>
</evidence>
<reference evidence="2" key="1">
    <citation type="submission" date="2021-01" db="EMBL/GenBank/DDBJ databases">
        <title>A chromosome-scale assembly of European eel, Anguilla anguilla.</title>
        <authorList>
            <person name="Henkel C."/>
            <person name="Jong-Raadsen S.A."/>
            <person name="Dufour S."/>
            <person name="Weltzien F.-A."/>
            <person name="Palstra A.P."/>
            <person name="Pelster B."/>
            <person name="Spaink H.P."/>
            <person name="Van Den Thillart G.E."/>
            <person name="Jansen H."/>
            <person name="Zahm M."/>
            <person name="Klopp C."/>
            <person name="Cedric C."/>
            <person name="Louis A."/>
            <person name="Berthelot C."/>
            <person name="Parey E."/>
            <person name="Roest Crollius H."/>
            <person name="Montfort J."/>
            <person name="Robinson-Rechavi M."/>
            <person name="Bucao C."/>
            <person name="Bouchez O."/>
            <person name="Gislard M."/>
            <person name="Lluch J."/>
            <person name="Milhes M."/>
            <person name="Lampietro C."/>
            <person name="Lopez Roques C."/>
            <person name="Donnadieu C."/>
            <person name="Braasch I."/>
            <person name="Desvignes T."/>
            <person name="Postlethwait J."/>
            <person name="Bobe J."/>
            <person name="Guiguen Y."/>
            <person name="Dirks R."/>
        </authorList>
    </citation>
    <scope>NUCLEOTIDE SEQUENCE</scope>
    <source>
        <strain evidence="2">Tag_6206</strain>
        <tissue evidence="2">Liver</tissue>
    </source>
</reference>
<organism evidence="2 3">
    <name type="scientific">Anguilla anguilla</name>
    <name type="common">European freshwater eel</name>
    <name type="synonym">Muraena anguilla</name>
    <dbReference type="NCBI Taxonomy" id="7936"/>
    <lineage>
        <taxon>Eukaryota</taxon>
        <taxon>Metazoa</taxon>
        <taxon>Chordata</taxon>
        <taxon>Craniata</taxon>
        <taxon>Vertebrata</taxon>
        <taxon>Euteleostomi</taxon>
        <taxon>Actinopterygii</taxon>
        <taxon>Neopterygii</taxon>
        <taxon>Teleostei</taxon>
        <taxon>Anguilliformes</taxon>
        <taxon>Anguillidae</taxon>
        <taxon>Anguilla</taxon>
    </lineage>
</organism>
<gene>
    <name evidence="2" type="ORF">ANANG_G00310940</name>
</gene>
<feature type="compositionally biased region" description="Low complexity" evidence="1">
    <location>
        <begin position="149"/>
        <end position="159"/>
    </location>
</feature>
<dbReference type="PANTHER" id="PTHR33487:SF1">
    <property type="entry name" value="CILIA- AND FLAGELLA-ASSOCIATED PROTEIN 54"/>
    <property type="match status" value="1"/>
</dbReference>
<dbReference type="PANTHER" id="PTHR33487">
    <property type="entry name" value="CILIA- AND FLAGELLA-ASSOCIATED PROTEIN 54"/>
    <property type="match status" value="1"/>
</dbReference>
<sequence length="1488" mass="161495">MIGCCGWCEREVRLVVSRFFLTGSREIEALDVLLTLLPPLLRRAQRRRRLRRVCADERPGRCHVNLGVALSHMILLRRSLEQRLPSAGQHRYSRLDPSLFSLAHCGVVVSWGGAPQGSGDPQLPPPSAKPTLQPSLGAPPQQDGEKGKSSSGEESSQTGSEEESDADTPRTQLTNEQGPGGPSLLCATPTGASPSHFIQTLDKALLHFRRAMVLAHRGGLWTSLQWVCRVLWDHASAVASLVEQGHAPLSPEQLDSALTPLLALATDLLMDMMHRLQAVTPLLLHAQRRLRERIVRLGGPPVPQPHFTRTEAVAGEKVTCRNYGDVQLLLTGGLPKTTGETSESQRAQVLVCVPLDVTDTLRTFRETLGRRPYVLQTLQHSETLLLLLLANTQTRFGVPSCLAGQSQGRVGFRPAAIAPPDLSEEDFSSLDSVYHCSLPPSQLQAVISSYTSSIEYLEANKQNSLRVQALHDLGNLHYYCGNKRAAQTHWSRALDCALQCTGVLGSWDGASWGSAPPREALRQAGVWGCLQGAVLSAKIAQFVLTSDLSQRTHCSLLSARLFKLVLTASLPHPEADWRYCAYELGSELIPGLDLFSSPARVHAGATAASLAFLCHWLYGSGHYLKVLPLLSLYLYLVGTVCGDPNRTAEGRILRVQVLTELGFYGDAMRELASLRPGERTPQPHGTFICTEHTAKKMFDTGKPLLDPSNLQAVEELVSGGQGSELPALYRPLLVWRLTLARAQLILALCRTIPHFPEPQETGDPEGPAQETPADPARPPASLLDEAARVLTSVLQSLRSAGGGVEELELAVETRLLLSAVHLEQGKCACSADLAVSALQLLQDTHDQDGKPHPTDWLATLSTTQARVIEADPSDVPQAVEARERLSRALWLRCRLALLRALVAHIPGTAIHPGGGGSAVWMPLSVPRSSLTLATSALQLSDLRRTGNHSLLLLTQELLQQQLCDLGESVLVGEDCRVLLTATPGLKNIYLPQLPLLARATMRLGQQVALQAKSQPGKDGSQWLSAQQVLDSALQIARATVARDLDLETDILYCKGLVERSLASLRLLKPQAASETFLHIVSVTPPHSHTLQLIRSCYLEMASLYMLQWEQSSCSTQDQQSPAPPCTPKQQKSAGWQRARVTLDRALTERELQLLHCWVCVRAANQVSGAHTERTQLCGVTAAPGGLLQPPDVRNLPSLATGDLLASCGGAESARNLCGSSPLPGTAGPQCSEITWVHLARYHGHILNLHSIATHPVPDSVEGLCSVAMGNSLTLRLAQLHTLFSSLLPSYRGRCCPPQPPTVLLQPHGTQSRAREESFPWACADEQQLCLQWHWPALDPSQENQNTVVLVFALNQAPVSALRPAPVSLSQLRCGRRRLSRDRLNALHAELCSLCAEAHVSSPPCPGPKPSRAPEKEAPLDPLLQERSRQCCGQISTLLQVTKEAAAISEVPFEPSLRNLRDLERCFNPGGGASLSGGAVVQWLASLLL</sequence>